<dbReference type="AlphaFoldDB" id="I0L7N0"/>
<keyword evidence="2" id="KW-1185">Reference proteome</keyword>
<dbReference type="Proteomes" id="UP000003448">
    <property type="component" value="Unassembled WGS sequence"/>
</dbReference>
<name>I0L7N0_9ACTN</name>
<evidence type="ECO:0000313" key="2">
    <source>
        <dbReference type="Proteomes" id="UP000003448"/>
    </source>
</evidence>
<organism evidence="1 2">
    <name type="scientific">Micromonospora lupini str. Lupac 08</name>
    <dbReference type="NCBI Taxonomy" id="1150864"/>
    <lineage>
        <taxon>Bacteria</taxon>
        <taxon>Bacillati</taxon>
        <taxon>Actinomycetota</taxon>
        <taxon>Actinomycetes</taxon>
        <taxon>Micromonosporales</taxon>
        <taxon>Micromonosporaceae</taxon>
        <taxon>Micromonospora</taxon>
    </lineage>
</organism>
<proteinExistence type="predicted"/>
<evidence type="ECO:0000313" key="1">
    <source>
        <dbReference type="EMBL" id="CCH19827.1"/>
    </source>
</evidence>
<accession>I0L7N0</accession>
<reference evidence="1 2" key="1">
    <citation type="journal article" date="2012" name="J. Bacteriol.">
        <title>Genome Sequence of Micromonospora lupini Lupac 08, Isolated from Root Nodules of Lupinus angustifolius.</title>
        <authorList>
            <person name="Alonso-Vega P."/>
            <person name="Normand P."/>
            <person name="Bacigalupe R."/>
            <person name="Pujic P."/>
            <person name="Lajus A."/>
            <person name="Vallenet D."/>
            <person name="Carro L."/>
            <person name="Coll P."/>
            <person name="Trujillo M.E."/>
        </authorList>
    </citation>
    <scope>NUCLEOTIDE SEQUENCE [LARGE SCALE GENOMIC DNA]</scope>
    <source>
        <strain evidence="1 2">Lupac 08</strain>
    </source>
</reference>
<sequence length="39" mass="4191">MARLRREGTGAARQRRIIARTDGDGRAVLDHLAAETTAG</sequence>
<protein>
    <submittedName>
        <fullName evidence="1">Uncharacterized protein</fullName>
    </submittedName>
</protein>
<dbReference type="EMBL" id="CAIE01000036">
    <property type="protein sequence ID" value="CCH19827.1"/>
    <property type="molecule type" value="Genomic_DNA"/>
</dbReference>
<gene>
    <name evidence="1" type="ORF">MILUP08_44705</name>
</gene>